<dbReference type="RefSeq" id="WP_111505479.1">
    <property type="nucleotide sequence ID" value="NZ_CP021965.1"/>
</dbReference>
<feature type="compositionally biased region" description="Basic residues" evidence="11">
    <location>
        <begin position="13"/>
        <end position="24"/>
    </location>
</feature>
<dbReference type="PANTHER" id="PTHR43646:SF2">
    <property type="entry name" value="GLYCOSYLTRANSFERASE 2-LIKE DOMAIN-CONTAINING PROTEIN"/>
    <property type="match status" value="1"/>
</dbReference>
<dbReference type="Gene3D" id="3.90.550.10">
    <property type="entry name" value="Spore Coat Polysaccharide Biosynthesis Protein SpsA, Chain A"/>
    <property type="match status" value="1"/>
</dbReference>
<gene>
    <name evidence="13" type="ORF">CD191_24925</name>
</gene>
<dbReference type="PANTHER" id="PTHR43646">
    <property type="entry name" value="GLYCOSYLTRANSFERASE"/>
    <property type="match status" value="1"/>
</dbReference>
<feature type="region of interest" description="Disordered" evidence="11">
    <location>
        <begin position="1"/>
        <end position="41"/>
    </location>
</feature>
<sequence>MMVATLRGTAARTAKKRPIRHRSANRSVKANAAARPLLSRQSKAGKETLKLPKLRGTLSVIISARNEEQTLSRLLHQVARLEPAEIIVVLNGCSDNSFPISRQHRQAIVVHCPESVGHDVGRAIGAKLSRGDILLFLDGDMVIPASQLVSFTAAVDRGIDVALNDLDSLMPSFGLCDDVTRSKLFLNYALDRYDLGVSSMTAVPHALSRHALETIGYRELMVPPKAQARSVLEKLRVEKVGTVNVIKHNRLRKANTGVGNAVEKLIIGDHAEALHEVLSRRKAGGLLSSETQREYRRQVAAWRNRI</sequence>
<keyword evidence="2" id="KW-1003">Cell membrane</keyword>
<evidence type="ECO:0000256" key="7">
    <source>
        <dbReference type="ARBA" id="ARBA00037281"/>
    </source>
</evidence>
<keyword evidence="3" id="KW-0328">Glycosyltransferase</keyword>
<protein>
    <recommendedName>
        <fullName evidence="10">4,4'-diaponeurosporenoate glycosyltransferase</fullName>
    </recommendedName>
</protein>
<dbReference type="Pfam" id="PF00535">
    <property type="entry name" value="Glycos_transf_2"/>
    <property type="match status" value="1"/>
</dbReference>
<evidence type="ECO:0000256" key="2">
    <source>
        <dbReference type="ARBA" id="ARBA00022475"/>
    </source>
</evidence>
<evidence type="ECO:0000256" key="3">
    <source>
        <dbReference type="ARBA" id="ARBA00022676"/>
    </source>
</evidence>
<dbReference type="GO" id="GO:0016117">
    <property type="term" value="P:carotenoid biosynthetic process"/>
    <property type="evidence" value="ECO:0007669"/>
    <property type="project" value="UniProtKB-KW"/>
</dbReference>
<evidence type="ECO:0000256" key="8">
    <source>
        <dbReference type="ARBA" id="ARBA00037904"/>
    </source>
</evidence>
<evidence type="ECO:0000256" key="4">
    <source>
        <dbReference type="ARBA" id="ARBA00022679"/>
    </source>
</evidence>
<comment type="function">
    <text evidence="7">Catalyzes the glycosylation of 4,4'-diaponeurosporenoate, i.e. the esterification of glucose at the C1'' position with the carboxyl group of 4,4'-diaponeurosporenic acid, to form glycosyl-4,4'-diaponeurosporenoate. This is a step in the biosynthesis of staphyloxanthin, an orange pigment present in most staphylococci strains.</text>
</comment>
<reference evidence="13 14" key="1">
    <citation type="submission" date="2017-06" db="EMBL/GenBank/DDBJ databases">
        <title>Complete genome sequence of Paenibacillus odorifer CBA7130.</title>
        <authorList>
            <person name="Nam Y.-D."/>
            <person name="Kang J."/>
            <person name="Chung W.-H."/>
        </authorList>
    </citation>
    <scope>NUCLEOTIDE SEQUENCE [LARGE SCALE GENOMIC DNA]</scope>
    <source>
        <strain evidence="13 14">CBA7130</strain>
    </source>
</reference>
<evidence type="ECO:0000259" key="12">
    <source>
        <dbReference type="Pfam" id="PF00535"/>
    </source>
</evidence>
<evidence type="ECO:0000256" key="11">
    <source>
        <dbReference type="SAM" id="MobiDB-lite"/>
    </source>
</evidence>
<evidence type="ECO:0000256" key="6">
    <source>
        <dbReference type="ARBA" id="ARBA00023136"/>
    </source>
</evidence>
<organism evidence="13 14">
    <name type="scientific">Paenibacillus odorifer</name>
    <dbReference type="NCBI Taxonomy" id="189426"/>
    <lineage>
        <taxon>Bacteria</taxon>
        <taxon>Bacillati</taxon>
        <taxon>Bacillota</taxon>
        <taxon>Bacilli</taxon>
        <taxon>Bacillales</taxon>
        <taxon>Paenibacillaceae</taxon>
        <taxon>Paenibacillus</taxon>
    </lineage>
</organism>
<dbReference type="EMBL" id="CP021965">
    <property type="protein sequence ID" value="AWV35617.1"/>
    <property type="molecule type" value="Genomic_DNA"/>
</dbReference>
<evidence type="ECO:0000256" key="1">
    <source>
        <dbReference type="ARBA" id="ARBA00004236"/>
    </source>
</evidence>
<dbReference type="CDD" id="cd00761">
    <property type="entry name" value="Glyco_tranf_GTA_type"/>
    <property type="match status" value="1"/>
</dbReference>
<dbReference type="AlphaFoldDB" id="A0AAD0KMJ5"/>
<proteinExistence type="inferred from homology"/>
<dbReference type="GO" id="GO:0005886">
    <property type="term" value="C:plasma membrane"/>
    <property type="evidence" value="ECO:0007669"/>
    <property type="project" value="UniProtKB-SubCell"/>
</dbReference>
<comment type="subcellular location">
    <subcellularLocation>
        <location evidence="1">Cell membrane</location>
    </subcellularLocation>
</comment>
<dbReference type="InterPro" id="IPR029044">
    <property type="entry name" value="Nucleotide-diphossugar_trans"/>
</dbReference>
<evidence type="ECO:0000313" key="13">
    <source>
        <dbReference type="EMBL" id="AWV35617.1"/>
    </source>
</evidence>
<keyword evidence="5" id="KW-0125">Carotenoid biosynthesis</keyword>
<evidence type="ECO:0000313" key="14">
    <source>
        <dbReference type="Proteomes" id="UP000249163"/>
    </source>
</evidence>
<evidence type="ECO:0000256" key="9">
    <source>
        <dbReference type="ARBA" id="ARBA00038120"/>
    </source>
</evidence>
<dbReference type="InterPro" id="IPR001173">
    <property type="entry name" value="Glyco_trans_2-like"/>
</dbReference>
<evidence type="ECO:0000256" key="10">
    <source>
        <dbReference type="ARBA" id="ARBA00040345"/>
    </source>
</evidence>
<dbReference type="Proteomes" id="UP000249163">
    <property type="component" value="Chromosome"/>
</dbReference>
<name>A0AAD0KMJ5_9BACL</name>
<comment type="pathway">
    <text evidence="8">Carotenoid biosynthesis; staphyloxanthin biosynthesis; staphyloxanthin from farnesyl diphosphate: step 4/5.</text>
</comment>
<dbReference type="GO" id="GO:0016757">
    <property type="term" value="F:glycosyltransferase activity"/>
    <property type="evidence" value="ECO:0007669"/>
    <property type="project" value="UniProtKB-KW"/>
</dbReference>
<accession>A0AAD0KMJ5</accession>
<evidence type="ECO:0000256" key="5">
    <source>
        <dbReference type="ARBA" id="ARBA00022746"/>
    </source>
</evidence>
<keyword evidence="6" id="KW-0472">Membrane</keyword>
<keyword evidence="4 13" id="KW-0808">Transferase</keyword>
<comment type="similarity">
    <text evidence="9">Belongs to the glycosyltransferase 2 family. CrtQ subfamily.</text>
</comment>
<feature type="domain" description="Glycosyltransferase 2-like" evidence="12">
    <location>
        <begin position="59"/>
        <end position="162"/>
    </location>
</feature>
<dbReference type="SUPFAM" id="SSF53448">
    <property type="entry name" value="Nucleotide-diphospho-sugar transferases"/>
    <property type="match status" value="1"/>
</dbReference>